<evidence type="ECO:0000259" key="15">
    <source>
        <dbReference type="PROSITE" id="PS50929"/>
    </source>
</evidence>
<feature type="domain" description="ABC transporter" evidence="14">
    <location>
        <begin position="399"/>
        <end position="635"/>
    </location>
</feature>
<name>A0A068RKE4_9FUNG</name>
<dbReference type="STRING" id="1263082.A0A068RKE4"/>
<evidence type="ECO:0000256" key="7">
    <source>
        <dbReference type="ARBA" id="ARBA00022840"/>
    </source>
</evidence>
<dbReference type="CDD" id="cd18577">
    <property type="entry name" value="ABC_6TM_Pgp_ABCB1_D1_like"/>
    <property type="match status" value="1"/>
</dbReference>
<dbReference type="Pfam" id="PF00005">
    <property type="entry name" value="ABC_tran"/>
    <property type="match status" value="2"/>
</dbReference>
<keyword evidence="4 13" id="KW-0812">Transmembrane</keyword>
<dbReference type="InterPro" id="IPR036640">
    <property type="entry name" value="ABC1_TM_sf"/>
</dbReference>
<dbReference type="InterPro" id="IPR003439">
    <property type="entry name" value="ABC_transporter-like_ATP-bd"/>
</dbReference>
<feature type="transmembrane region" description="Helical" evidence="13">
    <location>
        <begin position="197"/>
        <end position="215"/>
    </location>
</feature>
<feature type="transmembrane region" description="Helical" evidence="13">
    <location>
        <begin position="300"/>
        <end position="324"/>
    </location>
</feature>
<evidence type="ECO:0000313" key="17">
    <source>
        <dbReference type="Proteomes" id="UP000027586"/>
    </source>
</evidence>
<dbReference type="Gene3D" id="3.40.50.300">
    <property type="entry name" value="P-loop containing nucleotide triphosphate hydrolases"/>
    <property type="match status" value="2"/>
</dbReference>
<evidence type="ECO:0000256" key="13">
    <source>
        <dbReference type="SAM" id="Phobius"/>
    </source>
</evidence>
<feature type="transmembrane region" description="Helical" evidence="13">
    <location>
        <begin position="991"/>
        <end position="1013"/>
    </location>
</feature>
<organism evidence="16 17">
    <name type="scientific">Lichtheimia corymbifera JMRC:FSU:9682</name>
    <dbReference type="NCBI Taxonomy" id="1263082"/>
    <lineage>
        <taxon>Eukaryota</taxon>
        <taxon>Fungi</taxon>
        <taxon>Fungi incertae sedis</taxon>
        <taxon>Mucoromycota</taxon>
        <taxon>Mucoromycotina</taxon>
        <taxon>Mucoromycetes</taxon>
        <taxon>Mucorales</taxon>
        <taxon>Lichtheimiaceae</taxon>
        <taxon>Lichtheimia</taxon>
    </lineage>
</organism>
<dbReference type="InterPro" id="IPR017871">
    <property type="entry name" value="ABC_transporter-like_CS"/>
</dbReference>
<feature type="transmembrane region" description="Helical" evidence="13">
    <location>
        <begin position="336"/>
        <end position="356"/>
    </location>
</feature>
<dbReference type="Gene3D" id="1.20.1560.10">
    <property type="entry name" value="ABC transporter type 1, transmembrane domain"/>
    <property type="match status" value="2"/>
</dbReference>
<dbReference type="PROSITE" id="PS50929">
    <property type="entry name" value="ABC_TM1F"/>
    <property type="match status" value="2"/>
</dbReference>
<dbReference type="Proteomes" id="UP000027586">
    <property type="component" value="Unassembled WGS sequence"/>
</dbReference>
<gene>
    <name evidence="16" type="ORF">LCOR_02337.1</name>
</gene>
<comment type="caution">
    <text evidence="16">The sequence shown here is derived from an EMBL/GenBank/DDBJ whole genome shotgun (WGS) entry which is preliminary data.</text>
</comment>
<dbReference type="InterPro" id="IPR003593">
    <property type="entry name" value="AAA+_ATPase"/>
</dbReference>
<keyword evidence="8" id="KW-1278">Translocase</keyword>
<feature type="transmembrane region" description="Helical" evidence="13">
    <location>
        <begin position="221"/>
        <end position="238"/>
    </location>
</feature>
<evidence type="ECO:0000256" key="9">
    <source>
        <dbReference type="ARBA" id="ARBA00022989"/>
    </source>
</evidence>
<comment type="similarity">
    <text evidence="2">Belongs to the ABC transporter superfamily. ABCB family. Multidrug resistance exporter (TC 3.A.1.201) subfamily.</text>
</comment>
<dbReference type="PROSITE" id="PS00211">
    <property type="entry name" value="ABC_TRANSPORTER_1"/>
    <property type="match status" value="2"/>
</dbReference>
<feature type="transmembrane region" description="Helical" evidence="13">
    <location>
        <begin position="74"/>
        <end position="101"/>
    </location>
</feature>
<evidence type="ECO:0000259" key="14">
    <source>
        <dbReference type="PROSITE" id="PS50893"/>
    </source>
</evidence>
<feature type="domain" description="ABC transmembrane type-1" evidence="15">
    <location>
        <begin position="82"/>
        <end position="364"/>
    </location>
</feature>
<dbReference type="GO" id="GO:0005524">
    <property type="term" value="F:ATP binding"/>
    <property type="evidence" value="ECO:0007669"/>
    <property type="project" value="UniProtKB-KW"/>
</dbReference>
<dbReference type="InterPro" id="IPR027417">
    <property type="entry name" value="P-loop_NTPase"/>
</dbReference>
<evidence type="ECO:0000256" key="4">
    <source>
        <dbReference type="ARBA" id="ARBA00022692"/>
    </source>
</evidence>
<reference evidence="16" key="1">
    <citation type="submission" date="2013-08" db="EMBL/GenBank/DDBJ databases">
        <title>Gene expansion shapes genome architecture in the human pathogen Lichtheimia corymbifera: an evolutionary genomics analysis in the ancient terrestrial Mucorales (Mucoromycotina).</title>
        <authorList>
            <person name="Schwartze V.U."/>
            <person name="Winter S."/>
            <person name="Shelest E."/>
            <person name="Marcet-Houben M."/>
            <person name="Horn F."/>
            <person name="Wehner S."/>
            <person name="Hoffmann K."/>
            <person name="Riege K."/>
            <person name="Sammeth M."/>
            <person name="Nowrousian M."/>
            <person name="Valiante V."/>
            <person name="Linde J."/>
            <person name="Jacobsen I.D."/>
            <person name="Marz M."/>
            <person name="Brakhage A.A."/>
            <person name="Gabaldon T."/>
            <person name="Bocker S."/>
            <person name="Voigt K."/>
        </authorList>
    </citation>
    <scope>NUCLEOTIDE SEQUENCE [LARGE SCALE GENOMIC DNA]</scope>
    <source>
        <strain evidence="16">FSU 9682</strain>
    </source>
</reference>
<comment type="subcellular location">
    <subcellularLocation>
        <location evidence="1">Membrane</location>
        <topology evidence="1">Multi-pass membrane protein</topology>
    </subcellularLocation>
</comment>
<feature type="transmembrane region" description="Helical" evidence="13">
    <location>
        <begin position="121"/>
        <end position="145"/>
    </location>
</feature>
<dbReference type="GO" id="GO:0015421">
    <property type="term" value="F:ABC-type oligopeptide transporter activity"/>
    <property type="evidence" value="ECO:0007669"/>
    <property type="project" value="TreeGrafter"/>
</dbReference>
<keyword evidence="7" id="KW-0067">ATP-binding</keyword>
<evidence type="ECO:0000256" key="2">
    <source>
        <dbReference type="ARBA" id="ARBA00007577"/>
    </source>
</evidence>
<dbReference type="InterPro" id="IPR011527">
    <property type="entry name" value="ABC1_TM_dom"/>
</dbReference>
<dbReference type="FunFam" id="3.40.50.300:FF:000205">
    <property type="entry name" value="ABC transporter B family member 4"/>
    <property type="match status" value="1"/>
</dbReference>
<keyword evidence="6" id="KW-0547">Nucleotide-binding</keyword>
<dbReference type="GO" id="GO:0016887">
    <property type="term" value="F:ATP hydrolysis activity"/>
    <property type="evidence" value="ECO:0007669"/>
    <property type="project" value="InterPro"/>
</dbReference>
<evidence type="ECO:0000256" key="12">
    <source>
        <dbReference type="SAM" id="MobiDB-lite"/>
    </source>
</evidence>
<keyword evidence="3" id="KW-0813">Transport</keyword>
<feature type="region of interest" description="Disordered" evidence="12">
    <location>
        <begin position="643"/>
        <end position="667"/>
    </location>
</feature>
<dbReference type="OrthoDB" id="6500128at2759"/>
<dbReference type="VEuPathDB" id="FungiDB:LCOR_02337.1"/>
<keyword evidence="5" id="KW-0677">Repeat</keyword>
<evidence type="ECO:0000256" key="8">
    <source>
        <dbReference type="ARBA" id="ARBA00022967"/>
    </source>
</evidence>
<dbReference type="GO" id="GO:0005743">
    <property type="term" value="C:mitochondrial inner membrane"/>
    <property type="evidence" value="ECO:0007669"/>
    <property type="project" value="TreeGrafter"/>
</dbReference>
<evidence type="ECO:0000256" key="11">
    <source>
        <dbReference type="ARBA" id="ARBA00023180"/>
    </source>
</evidence>
<dbReference type="InterPro" id="IPR039421">
    <property type="entry name" value="Type_1_exporter"/>
</dbReference>
<protein>
    <submittedName>
        <fullName evidence="16">Multidrug resistance protein 1</fullName>
    </submittedName>
</protein>
<dbReference type="Pfam" id="PF00664">
    <property type="entry name" value="ABC_membrane"/>
    <property type="match status" value="2"/>
</dbReference>
<dbReference type="EMBL" id="CBTN010000007">
    <property type="protein sequence ID" value="CDH50628.1"/>
    <property type="molecule type" value="Genomic_DNA"/>
</dbReference>
<dbReference type="SMART" id="SM00382">
    <property type="entry name" value="AAA"/>
    <property type="match status" value="2"/>
</dbReference>
<sequence length="1300" mass="143078">MNHSESSSDTVLMQELSHTSATTYHHQEQQQASQHFQIHSDYNSSNEKPHRRKQKRKVVKLCKLFSYATRCDKILVYLAWTCSIIVGLLQPGSMGLFAVSSQKVVDAINDNKSISDATMPAVYSFVEIGAIIMVLAYIANALWVFTGERQTRRIKELYMHSILRQDMGWFDQADEGSLTTRLATDVQLIQDGISERFGAMLRAFASFIIGILMALGMAWRLALVLIATMVPLALVTWFSGRVVSKATQDVQDSSAQASGIAEQVFAGIRTVYSFSLQGRFSRLYDEKLVNARKDGERRALIAGACYGAFLFVLFADFGLAFWYAGKLVSDGTYEGWRVIAALFGVLIGSMSILTVPGHLGAVSTARGAAYRIFQTIDRIPLIDIDSDAGIRPEKLMGDIEFRNVNFAYPNRPDIPILKDLSIKIKAGMSVAFVGPSGSGKSTTIQLIQRFYDVLSGQVLVDGQDVRAYNLRALRDQIGVVSQEPVLFNMTIRQNLLLGSSHSSVSQDEIVTACKKANCHSFIMKLPNQYDTLAGGAMMSGGQKQRIAIARAILKNPTILLLDEATSALDTRSERLVQRALDAASANRTTFTIAHRLSTIKTCDLIVVMQAGSIVEMGSHNQLIQRAGVYSELVKKQEIATQQVNSASTKDQAQSFDEDNDDDLLEQDDSHDMEKGYYKMAHVSRSSSHKSIDAYEMKRLQEKQELKEMKRQSVPIGKIFYQMRSEWLLLLFGCGGAAIAGAIYPATAYIVALTIQLLMSGGDSIAPSPLEGVNLYGLLFAILGVASFIGYGIQHSIFDLSGERYTERLRSMLFKAYIKQEIGYYDQHSVGALTARLAVDSRNVNELVTKVPADIVHTIATTITGLVISFVYSWRITLIMLAMSPVVVGASFYETRVQRGFSDKTSKAQEQSGEIASEAVKEIRTVTALGKQGYFETKYCHALQRPHRLAQRKAWLSSIGYSINQGFVLFAAAVAFYASMKFMEQGIMELDGLFVCLLCVMITMNGIGSSSVFATTYARAKNSAIASFAILERQSEIDPELEGIEPATVDGSISFRNVGFRYPARPDAPVFDGCFNLGASAGMTVALVGPSGCGKSTTIGMLQRYYDPTDGVVQVDDHTTSKYTLGNLRSHMSIVGQEPVLFDMTIGENIRFGVDENVHVTQEDVEAACKAANIHKFISELPDGYDTRVGDKGSQLSGGQKQRIAIARALIRKPRILLLDEATSALDSESEKLVQAAIDDIVNQGGRTILTIAHRLSTIQNSDLICFVKDGRVVEQGTHWELLRINGHYAALVRQQSLNAF</sequence>
<feature type="compositionally biased region" description="Acidic residues" evidence="12">
    <location>
        <begin position="655"/>
        <end position="666"/>
    </location>
</feature>
<keyword evidence="11" id="KW-0325">Glycoprotein</keyword>
<dbReference type="SUPFAM" id="SSF52540">
    <property type="entry name" value="P-loop containing nucleoside triphosphate hydrolases"/>
    <property type="match status" value="2"/>
</dbReference>
<feature type="transmembrane region" description="Helical" evidence="13">
    <location>
        <begin position="953"/>
        <end position="979"/>
    </location>
</feature>
<evidence type="ECO:0000256" key="10">
    <source>
        <dbReference type="ARBA" id="ARBA00023136"/>
    </source>
</evidence>
<keyword evidence="9 13" id="KW-1133">Transmembrane helix</keyword>
<evidence type="ECO:0000313" key="16">
    <source>
        <dbReference type="EMBL" id="CDH50628.1"/>
    </source>
</evidence>
<evidence type="ECO:0000256" key="3">
    <source>
        <dbReference type="ARBA" id="ARBA00022448"/>
    </source>
</evidence>
<dbReference type="PANTHER" id="PTHR43394:SF27">
    <property type="entry name" value="ATP-DEPENDENT TRANSLOCASE ABCB1-LIKE"/>
    <property type="match status" value="1"/>
</dbReference>
<dbReference type="PANTHER" id="PTHR43394">
    <property type="entry name" value="ATP-DEPENDENT PERMEASE MDL1, MITOCHONDRIAL"/>
    <property type="match status" value="1"/>
</dbReference>
<dbReference type="PROSITE" id="PS50893">
    <property type="entry name" value="ABC_TRANSPORTER_2"/>
    <property type="match status" value="2"/>
</dbReference>
<feature type="transmembrane region" description="Helical" evidence="13">
    <location>
        <begin position="726"/>
        <end position="754"/>
    </location>
</feature>
<evidence type="ECO:0000256" key="5">
    <source>
        <dbReference type="ARBA" id="ARBA00022737"/>
    </source>
</evidence>
<keyword evidence="10 13" id="KW-0472">Membrane</keyword>
<dbReference type="SUPFAM" id="SSF90123">
    <property type="entry name" value="ABC transporter transmembrane region"/>
    <property type="match status" value="2"/>
</dbReference>
<evidence type="ECO:0000256" key="1">
    <source>
        <dbReference type="ARBA" id="ARBA00004141"/>
    </source>
</evidence>
<accession>A0A068RKE4</accession>
<proteinExistence type="inferred from homology"/>
<dbReference type="GO" id="GO:0090374">
    <property type="term" value="P:oligopeptide export from mitochondrion"/>
    <property type="evidence" value="ECO:0007669"/>
    <property type="project" value="TreeGrafter"/>
</dbReference>
<keyword evidence="17" id="KW-1185">Reference proteome</keyword>
<feature type="domain" description="ABC transporter" evidence="14">
    <location>
        <begin position="1052"/>
        <end position="1294"/>
    </location>
</feature>
<feature type="transmembrane region" description="Helical" evidence="13">
    <location>
        <begin position="774"/>
        <end position="792"/>
    </location>
</feature>
<dbReference type="CDD" id="cd18578">
    <property type="entry name" value="ABC_6TM_Pgp_ABCB1_D2_like"/>
    <property type="match status" value="1"/>
</dbReference>
<feature type="transmembrane region" description="Helical" evidence="13">
    <location>
        <begin position="875"/>
        <end position="892"/>
    </location>
</feature>
<dbReference type="CDD" id="cd03249">
    <property type="entry name" value="ABC_MTABC3_MDL1_MDL2"/>
    <property type="match status" value="2"/>
</dbReference>
<evidence type="ECO:0000256" key="6">
    <source>
        <dbReference type="ARBA" id="ARBA00022741"/>
    </source>
</evidence>
<feature type="transmembrane region" description="Helical" evidence="13">
    <location>
        <begin position="850"/>
        <end position="869"/>
    </location>
</feature>
<feature type="compositionally biased region" description="Polar residues" evidence="12">
    <location>
        <begin position="643"/>
        <end position="652"/>
    </location>
</feature>
<dbReference type="FunFam" id="3.40.50.300:FF:000479">
    <property type="entry name" value="Multidrug resistance protein 1A"/>
    <property type="match status" value="1"/>
</dbReference>
<feature type="domain" description="ABC transmembrane type-1" evidence="15">
    <location>
        <begin position="730"/>
        <end position="1018"/>
    </location>
</feature>